<dbReference type="PROSITE" id="PS00374">
    <property type="entry name" value="MGMT"/>
    <property type="match status" value="1"/>
</dbReference>
<reference evidence="13" key="1">
    <citation type="submission" date="2016-04" db="EMBL/GenBank/DDBJ databases">
        <authorList>
            <person name="Evans L.H."/>
            <person name="Alamgir A."/>
            <person name="Owens N."/>
            <person name="Weber N.D."/>
            <person name="Virtaneva K."/>
            <person name="Barbian K."/>
            <person name="Babar A."/>
            <person name="Rosenke K."/>
        </authorList>
    </citation>
    <scope>NUCLEOTIDE SEQUENCE [LARGE SCALE GENOMIC DNA]</scope>
    <source>
        <strain evidence="13">CBS 101.48</strain>
    </source>
</reference>
<dbReference type="GO" id="GO:0032259">
    <property type="term" value="P:methylation"/>
    <property type="evidence" value="ECO:0007669"/>
    <property type="project" value="UniProtKB-KW"/>
</dbReference>
<dbReference type="OMA" id="GFYGEWG"/>
<dbReference type="OrthoDB" id="1907495at2759"/>
<sequence>MTPTITRRTRTATKTKSPYFKKEFIANDEDITTLITYPVTPEERISFINPKTNRKLTTFHYKVYDLVAKIPKGQVTTYKALSDALQSHPRAVGQALRINPFCPLPVPCHRVIMTNKAIGGFNGGFGDCQFVANKKAKLAKEGLVFDAKNVLKSNDLGDDSIFTAF</sequence>
<dbReference type="InterPro" id="IPR001497">
    <property type="entry name" value="MethylDNA_cys_MeTrfase_AS"/>
</dbReference>
<dbReference type="InterPro" id="IPR036217">
    <property type="entry name" value="MethylDNA_cys_MeTrfase_DNAb"/>
</dbReference>
<organism evidence="13">
    <name type="scientific">Absidia glauca</name>
    <name type="common">Pin mould</name>
    <dbReference type="NCBI Taxonomy" id="4829"/>
    <lineage>
        <taxon>Eukaryota</taxon>
        <taxon>Fungi</taxon>
        <taxon>Fungi incertae sedis</taxon>
        <taxon>Mucoromycota</taxon>
        <taxon>Mucoromycotina</taxon>
        <taxon>Mucoromycetes</taxon>
        <taxon>Mucorales</taxon>
        <taxon>Cunninghamellaceae</taxon>
        <taxon>Absidia</taxon>
    </lineage>
</organism>
<dbReference type="GO" id="GO:0006281">
    <property type="term" value="P:DNA repair"/>
    <property type="evidence" value="ECO:0007669"/>
    <property type="project" value="UniProtKB-KW"/>
</dbReference>
<dbReference type="AlphaFoldDB" id="A0A163JCF4"/>
<evidence type="ECO:0000313" key="14">
    <source>
        <dbReference type="Proteomes" id="UP000078561"/>
    </source>
</evidence>
<dbReference type="Gene3D" id="1.10.10.10">
    <property type="entry name" value="Winged helix-like DNA-binding domain superfamily/Winged helix DNA-binding domain"/>
    <property type="match status" value="1"/>
</dbReference>
<evidence type="ECO:0000256" key="11">
    <source>
        <dbReference type="ARBA" id="ARBA00049348"/>
    </source>
</evidence>
<accession>A0A163JCF4</accession>
<evidence type="ECO:0000256" key="6">
    <source>
        <dbReference type="ARBA" id="ARBA00022679"/>
    </source>
</evidence>
<feature type="domain" description="Methylated-DNA-[protein]-cysteine S-methyltransferase DNA binding" evidence="12">
    <location>
        <begin position="59"/>
        <end position="142"/>
    </location>
</feature>
<dbReference type="SUPFAM" id="SSF46767">
    <property type="entry name" value="Methylated DNA-protein cysteine methyltransferase, C-terminal domain"/>
    <property type="match status" value="1"/>
</dbReference>
<dbReference type="Proteomes" id="UP000078561">
    <property type="component" value="Unassembled WGS sequence"/>
</dbReference>
<dbReference type="EMBL" id="LT552879">
    <property type="protein sequence ID" value="SAL99525.1"/>
    <property type="molecule type" value="Genomic_DNA"/>
</dbReference>
<dbReference type="NCBIfam" id="TIGR00589">
    <property type="entry name" value="ogt"/>
    <property type="match status" value="1"/>
</dbReference>
<evidence type="ECO:0000259" key="12">
    <source>
        <dbReference type="Pfam" id="PF01035"/>
    </source>
</evidence>
<protein>
    <recommendedName>
        <fullName evidence="4">Methylated-DNA--protein-cysteine methyltransferase</fullName>
        <ecNumber evidence="3">2.1.1.63</ecNumber>
    </recommendedName>
    <alternativeName>
        <fullName evidence="9">6-O-methylguanine-DNA methyltransferase</fullName>
    </alternativeName>
    <alternativeName>
        <fullName evidence="10">O-6-methylguanine-DNA-alkyltransferase</fullName>
    </alternativeName>
</protein>
<dbReference type="Pfam" id="PF01035">
    <property type="entry name" value="DNA_binding_1"/>
    <property type="match status" value="1"/>
</dbReference>
<comment type="catalytic activity">
    <reaction evidence="11">
        <text>a 6-O-methyl-2'-deoxyguanosine in DNA + L-cysteinyl-[protein] = S-methyl-L-cysteinyl-[protein] + a 2'-deoxyguanosine in DNA</text>
        <dbReference type="Rhea" id="RHEA:24000"/>
        <dbReference type="Rhea" id="RHEA-COMP:10131"/>
        <dbReference type="Rhea" id="RHEA-COMP:10132"/>
        <dbReference type="Rhea" id="RHEA-COMP:11367"/>
        <dbReference type="Rhea" id="RHEA-COMP:11368"/>
        <dbReference type="ChEBI" id="CHEBI:29950"/>
        <dbReference type="ChEBI" id="CHEBI:82612"/>
        <dbReference type="ChEBI" id="CHEBI:85445"/>
        <dbReference type="ChEBI" id="CHEBI:85448"/>
        <dbReference type="EC" id="2.1.1.63"/>
    </reaction>
</comment>
<evidence type="ECO:0000256" key="5">
    <source>
        <dbReference type="ARBA" id="ARBA00022603"/>
    </source>
</evidence>
<keyword evidence="6" id="KW-0808">Transferase</keyword>
<evidence type="ECO:0000256" key="2">
    <source>
        <dbReference type="ARBA" id="ARBA00008711"/>
    </source>
</evidence>
<evidence type="ECO:0000313" key="13">
    <source>
        <dbReference type="EMBL" id="SAL99525.1"/>
    </source>
</evidence>
<comment type="similarity">
    <text evidence="2">Belongs to the MGMT family.</text>
</comment>
<evidence type="ECO:0000256" key="4">
    <source>
        <dbReference type="ARBA" id="ARBA00015377"/>
    </source>
</evidence>
<dbReference type="InParanoid" id="A0A163JCF4"/>
<proteinExistence type="inferred from homology"/>
<name>A0A163JCF4_ABSGL</name>
<keyword evidence="7" id="KW-0227">DNA damage</keyword>
<evidence type="ECO:0000256" key="10">
    <source>
        <dbReference type="ARBA" id="ARBA00031621"/>
    </source>
</evidence>
<dbReference type="CDD" id="cd06445">
    <property type="entry name" value="ATase"/>
    <property type="match status" value="1"/>
</dbReference>
<evidence type="ECO:0000256" key="8">
    <source>
        <dbReference type="ARBA" id="ARBA00023204"/>
    </source>
</evidence>
<dbReference type="InterPro" id="IPR014048">
    <property type="entry name" value="MethylDNA_cys_MeTrfase_DNA-bd"/>
</dbReference>
<keyword evidence="14" id="KW-1185">Reference proteome</keyword>
<evidence type="ECO:0000256" key="3">
    <source>
        <dbReference type="ARBA" id="ARBA00011918"/>
    </source>
</evidence>
<keyword evidence="8" id="KW-0234">DNA repair</keyword>
<keyword evidence="5" id="KW-0489">Methyltransferase</keyword>
<dbReference type="PANTHER" id="PTHR10815">
    <property type="entry name" value="METHYLATED-DNA--PROTEIN-CYSTEINE METHYLTRANSFERASE"/>
    <property type="match status" value="1"/>
</dbReference>
<evidence type="ECO:0000256" key="1">
    <source>
        <dbReference type="ARBA" id="ARBA00001286"/>
    </source>
</evidence>
<dbReference type="InterPro" id="IPR036388">
    <property type="entry name" value="WH-like_DNA-bd_sf"/>
</dbReference>
<dbReference type="GO" id="GO:0003908">
    <property type="term" value="F:methylated-DNA-[protein]-cysteine S-methyltransferase activity"/>
    <property type="evidence" value="ECO:0007669"/>
    <property type="project" value="UniProtKB-EC"/>
</dbReference>
<dbReference type="STRING" id="4829.A0A163JCF4"/>
<evidence type="ECO:0000256" key="7">
    <source>
        <dbReference type="ARBA" id="ARBA00022763"/>
    </source>
</evidence>
<dbReference type="EC" id="2.1.1.63" evidence="3"/>
<gene>
    <name evidence="13" type="primary">ABSGL_05163.1 scaffold 6766</name>
</gene>
<dbReference type="PANTHER" id="PTHR10815:SF13">
    <property type="entry name" value="METHYLATED-DNA--PROTEIN-CYSTEINE METHYLTRANSFERASE"/>
    <property type="match status" value="1"/>
</dbReference>
<evidence type="ECO:0000256" key="9">
    <source>
        <dbReference type="ARBA" id="ARBA00030795"/>
    </source>
</evidence>
<comment type="catalytic activity">
    <reaction evidence="1">
        <text>a 4-O-methyl-thymidine in DNA + L-cysteinyl-[protein] = a thymidine in DNA + S-methyl-L-cysteinyl-[protein]</text>
        <dbReference type="Rhea" id="RHEA:53428"/>
        <dbReference type="Rhea" id="RHEA-COMP:10131"/>
        <dbReference type="Rhea" id="RHEA-COMP:10132"/>
        <dbReference type="Rhea" id="RHEA-COMP:13555"/>
        <dbReference type="Rhea" id="RHEA-COMP:13556"/>
        <dbReference type="ChEBI" id="CHEBI:29950"/>
        <dbReference type="ChEBI" id="CHEBI:82612"/>
        <dbReference type="ChEBI" id="CHEBI:137386"/>
        <dbReference type="ChEBI" id="CHEBI:137387"/>
        <dbReference type="EC" id="2.1.1.63"/>
    </reaction>
</comment>